<keyword evidence="4" id="KW-1185">Reference proteome</keyword>
<name>A0A9W8THR5_9PEZI</name>
<feature type="transmembrane region" description="Helical" evidence="2">
    <location>
        <begin position="6"/>
        <end position="24"/>
    </location>
</feature>
<keyword evidence="2" id="KW-1133">Transmembrane helix</keyword>
<keyword evidence="2" id="KW-0472">Membrane</keyword>
<evidence type="ECO:0000313" key="4">
    <source>
        <dbReference type="Proteomes" id="UP001148614"/>
    </source>
</evidence>
<accession>A0A9W8THR5</accession>
<organism evidence="3 4">
    <name type="scientific">Xylaria arbuscula</name>
    <dbReference type="NCBI Taxonomy" id="114810"/>
    <lineage>
        <taxon>Eukaryota</taxon>
        <taxon>Fungi</taxon>
        <taxon>Dikarya</taxon>
        <taxon>Ascomycota</taxon>
        <taxon>Pezizomycotina</taxon>
        <taxon>Sordariomycetes</taxon>
        <taxon>Xylariomycetidae</taxon>
        <taxon>Xylariales</taxon>
        <taxon>Xylariaceae</taxon>
        <taxon>Xylaria</taxon>
    </lineage>
</organism>
<proteinExistence type="predicted"/>
<keyword evidence="2" id="KW-0812">Transmembrane</keyword>
<sequence length="100" mass="10860">MAQGYSIFIGAVIVAAMCVGAWFLSPKGENQVYVVLPLTLPRNPTSAIPPSGAFGHLSIQTMESDQKRSADRKADSIRNKKHRNLKGGKYVSKDKQKADA</sequence>
<feature type="region of interest" description="Disordered" evidence="1">
    <location>
        <begin position="62"/>
        <end position="100"/>
    </location>
</feature>
<reference evidence="3" key="1">
    <citation type="submission" date="2022-07" db="EMBL/GenBank/DDBJ databases">
        <title>Genome Sequence of Xylaria arbuscula.</title>
        <authorList>
            <person name="Buettner E."/>
        </authorList>
    </citation>
    <scope>NUCLEOTIDE SEQUENCE</scope>
    <source>
        <strain evidence="3">VT107</strain>
    </source>
</reference>
<evidence type="ECO:0000313" key="3">
    <source>
        <dbReference type="EMBL" id="KAJ3554186.1"/>
    </source>
</evidence>
<evidence type="ECO:0000256" key="2">
    <source>
        <dbReference type="SAM" id="Phobius"/>
    </source>
</evidence>
<dbReference type="AlphaFoldDB" id="A0A9W8THR5"/>
<gene>
    <name evidence="3" type="ORF">NPX13_g10681</name>
</gene>
<feature type="compositionally biased region" description="Basic and acidic residues" evidence="1">
    <location>
        <begin position="64"/>
        <end position="78"/>
    </location>
</feature>
<dbReference type="EMBL" id="JANPWZ010003120">
    <property type="protein sequence ID" value="KAJ3554186.1"/>
    <property type="molecule type" value="Genomic_DNA"/>
</dbReference>
<protein>
    <submittedName>
        <fullName evidence="3">Uncharacterized protein</fullName>
    </submittedName>
</protein>
<dbReference type="Proteomes" id="UP001148614">
    <property type="component" value="Unassembled WGS sequence"/>
</dbReference>
<comment type="caution">
    <text evidence="3">The sequence shown here is derived from an EMBL/GenBank/DDBJ whole genome shotgun (WGS) entry which is preliminary data.</text>
</comment>
<evidence type="ECO:0000256" key="1">
    <source>
        <dbReference type="SAM" id="MobiDB-lite"/>
    </source>
</evidence>
<feature type="compositionally biased region" description="Basic and acidic residues" evidence="1">
    <location>
        <begin position="91"/>
        <end position="100"/>
    </location>
</feature>